<reference evidence="2" key="1">
    <citation type="submission" date="2020-11" db="EMBL/GenBank/DDBJ databases">
        <authorList>
            <person name="Konstantinou D."/>
            <person name="Gkelis S."/>
            <person name="Popin R."/>
            <person name="Fewer D."/>
            <person name="Sivonen K."/>
        </authorList>
    </citation>
    <scope>NUCLEOTIDE SEQUENCE</scope>
    <source>
        <strain evidence="2">TAU-MAC 1115</strain>
    </source>
</reference>
<comment type="caution">
    <text evidence="2">The sequence shown here is derived from an EMBL/GenBank/DDBJ whole genome shotgun (WGS) entry which is preliminary data.</text>
</comment>
<feature type="compositionally biased region" description="Polar residues" evidence="1">
    <location>
        <begin position="17"/>
        <end position="32"/>
    </location>
</feature>
<gene>
    <name evidence="2" type="ORF">IXB50_01395</name>
</gene>
<proteinExistence type="predicted"/>
<protein>
    <submittedName>
        <fullName evidence="2">Uncharacterized protein</fullName>
    </submittedName>
</protein>
<name>A0A947DBE7_9CYAN</name>
<keyword evidence="3" id="KW-1185">Reference proteome</keyword>
<dbReference type="AlphaFoldDB" id="A0A947DBE7"/>
<feature type="region of interest" description="Disordered" evidence="1">
    <location>
        <begin position="1"/>
        <end position="32"/>
    </location>
</feature>
<accession>A0A947DBE7</accession>
<dbReference type="Proteomes" id="UP000717364">
    <property type="component" value="Unassembled WGS sequence"/>
</dbReference>
<feature type="region of interest" description="Disordered" evidence="1">
    <location>
        <begin position="89"/>
        <end position="108"/>
    </location>
</feature>
<reference evidence="2" key="2">
    <citation type="journal article" date="2021" name="Mar. Drugs">
        <title>Genome Reduction and Secondary Metabolism of the Marine Sponge-Associated Cyanobacterium Leptothoe.</title>
        <authorList>
            <person name="Konstantinou D."/>
            <person name="Popin R.V."/>
            <person name="Fewer D.P."/>
            <person name="Sivonen K."/>
            <person name="Gkelis S."/>
        </authorList>
    </citation>
    <scope>NUCLEOTIDE SEQUENCE</scope>
    <source>
        <strain evidence="2">TAU-MAC 1115</strain>
    </source>
</reference>
<evidence type="ECO:0000256" key="1">
    <source>
        <dbReference type="SAM" id="MobiDB-lite"/>
    </source>
</evidence>
<organism evidence="2 3">
    <name type="scientific">Leptothoe spongobia TAU-MAC 1115</name>
    <dbReference type="NCBI Taxonomy" id="1967444"/>
    <lineage>
        <taxon>Bacteria</taxon>
        <taxon>Bacillati</taxon>
        <taxon>Cyanobacteriota</taxon>
        <taxon>Cyanophyceae</taxon>
        <taxon>Nodosilineales</taxon>
        <taxon>Cymatolegaceae</taxon>
        <taxon>Leptothoe</taxon>
        <taxon>Leptothoe spongobia</taxon>
    </lineage>
</organism>
<dbReference type="EMBL" id="JADOES010000002">
    <property type="protein sequence ID" value="MBT9314078.1"/>
    <property type="molecule type" value="Genomic_DNA"/>
</dbReference>
<evidence type="ECO:0000313" key="3">
    <source>
        <dbReference type="Proteomes" id="UP000717364"/>
    </source>
</evidence>
<evidence type="ECO:0000313" key="2">
    <source>
        <dbReference type="EMBL" id="MBT9314078.1"/>
    </source>
</evidence>
<sequence length="585" mass="64319">MLRPRPFASAVTHPESSDPSTTTVSPKSEPVSTFDFSKVAITDRGSVPVVPFQNMLSMPVQPKLSIGQPGDKYEQEADTVAKTVVQQINSPSTGPQIAQREEDRQPPPLQLMSTVQQDTSSQLDQQRLQPQLEPLTVSHQSMNVPMIQCDWEPDGGHQKWDEGQYRWFRKFDSTEGQYIYAFVTALDGEDFDDILGVDISDSNAAILEAFLDECGYGDARIFRERTYWETQISTLDQVLQLGATANPFPRPPADGDAPVGLEDADSQELSTEVVEEVSDIVEEEPILDDVPELAGLLAPVIGEAGEEFEQPEWSQELFGKVMTQLGKSMGLGGICNAITAAGLSGFLAPPTAGSSGVGRAIIEPLLGLKKLLDQAAQDIREQSAETTTYFVRYLKSGNVDQDWFSNLDRANASLEAVKFVDFCKQYGFERSPNQRTDVIEYVDNYADSGTLNIFDMLDYDALSPASIGSEIASKLSTFYSSENDVKCDGLVSLGMNVKEYVVKGEGHQIGFSAIPQEDQQYECVIRDQNTGVVKTTVNTLADVANQLALHIHNFYVLRPLDIEVPSIGVCTSNVMDLEMILFQGM</sequence>